<dbReference type="EMBL" id="CP144753">
    <property type="protein sequence ID" value="WVZ94782.1"/>
    <property type="molecule type" value="Genomic_DNA"/>
</dbReference>
<dbReference type="AlphaFoldDB" id="A0AAQ3XFS1"/>
<dbReference type="Proteomes" id="UP001341281">
    <property type="component" value="Chromosome 09"/>
</dbReference>
<sequence length="219" mass="23146">MSEQSRTGLHAAAPPPGPGQAALSALVLFLALLVARVRLWVPTSPRSSFAKGDPVRVPDGRALPVPTMVGRWARQTGSDGGSGVRLEGAGSSLPHGCEDPAAAPLCGAEEQAAASHEQGREERGNGQEDIIFGAQLFGCASPQRQEKRAIAEETAPLVQTPLPSTPDGYLIRPSSTKLASHTNIIFEASRFTAPRNQDKHPLVKNVGTTTAWKRSITYV</sequence>
<evidence type="ECO:0000256" key="1">
    <source>
        <dbReference type="SAM" id="MobiDB-lite"/>
    </source>
</evidence>
<accession>A0AAQ3XFS1</accession>
<organism evidence="2 3">
    <name type="scientific">Paspalum notatum var. saurae</name>
    <dbReference type="NCBI Taxonomy" id="547442"/>
    <lineage>
        <taxon>Eukaryota</taxon>
        <taxon>Viridiplantae</taxon>
        <taxon>Streptophyta</taxon>
        <taxon>Embryophyta</taxon>
        <taxon>Tracheophyta</taxon>
        <taxon>Spermatophyta</taxon>
        <taxon>Magnoliopsida</taxon>
        <taxon>Liliopsida</taxon>
        <taxon>Poales</taxon>
        <taxon>Poaceae</taxon>
        <taxon>PACMAD clade</taxon>
        <taxon>Panicoideae</taxon>
        <taxon>Andropogonodae</taxon>
        <taxon>Paspaleae</taxon>
        <taxon>Paspalinae</taxon>
        <taxon>Paspalum</taxon>
    </lineage>
</organism>
<protein>
    <submittedName>
        <fullName evidence="2">Uncharacterized protein</fullName>
    </submittedName>
</protein>
<keyword evidence="3" id="KW-1185">Reference proteome</keyword>
<gene>
    <name evidence="2" type="ORF">U9M48_040640</name>
</gene>
<evidence type="ECO:0000313" key="2">
    <source>
        <dbReference type="EMBL" id="WVZ94782.1"/>
    </source>
</evidence>
<name>A0AAQ3XFS1_PASNO</name>
<reference evidence="2 3" key="1">
    <citation type="submission" date="2024-02" db="EMBL/GenBank/DDBJ databases">
        <title>High-quality chromosome-scale genome assembly of Pensacola bahiagrass (Paspalum notatum Flugge var. saurae).</title>
        <authorList>
            <person name="Vega J.M."/>
            <person name="Podio M."/>
            <person name="Orjuela J."/>
            <person name="Siena L.A."/>
            <person name="Pessino S.C."/>
            <person name="Combes M.C."/>
            <person name="Mariac C."/>
            <person name="Albertini E."/>
            <person name="Pupilli F."/>
            <person name="Ortiz J.P.A."/>
            <person name="Leblanc O."/>
        </authorList>
    </citation>
    <scope>NUCLEOTIDE SEQUENCE [LARGE SCALE GENOMIC DNA]</scope>
    <source>
        <strain evidence="2">R1</strain>
        <tissue evidence="2">Leaf</tissue>
    </source>
</reference>
<proteinExistence type="predicted"/>
<feature type="region of interest" description="Disordered" evidence="1">
    <location>
        <begin position="73"/>
        <end position="102"/>
    </location>
</feature>
<evidence type="ECO:0000313" key="3">
    <source>
        <dbReference type="Proteomes" id="UP001341281"/>
    </source>
</evidence>